<sequence length="294" mass="32747">MQDATPSPGALEQSGRSSRDSEGGHESASKPTTATTGKRRAGSRRASFRPDLTVSARATNRINRAYTYVAPASGRESWWRVTIKDTPNPGRYDTHLNTFVKEVLARPMTYGFKSDGRRRDPQPLEPKGKDLLPGAYSVEDFVEHMRQLRSTYGFKGPEREESLRKSMSANHDKDIDVAPGLYETQNYQTINVPIEAARHSVFKSKIRRNVFLPKLGPAPGDYEPQLDVINVNPRTVTSSFRSGTDRFFRKPDNVPGPGSYDRLTVFPTPKQIDSFSTRGVFFSANFARAGATAV</sequence>
<feature type="compositionally biased region" description="Basic and acidic residues" evidence="5">
    <location>
        <begin position="114"/>
        <end position="130"/>
    </location>
</feature>
<gene>
    <name evidence="6" type="ORF">MBJ925_LOCUS27976</name>
</gene>
<evidence type="ECO:0000256" key="3">
    <source>
        <dbReference type="ARBA" id="ARBA00022490"/>
    </source>
</evidence>
<name>A0A816WHC4_9BILA</name>
<reference evidence="6" key="1">
    <citation type="submission" date="2021-02" db="EMBL/GenBank/DDBJ databases">
        <authorList>
            <person name="Nowell W R."/>
        </authorList>
    </citation>
    <scope>NUCLEOTIDE SEQUENCE</scope>
</reference>
<dbReference type="Proteomes" id="UP000663824">
    <property type="component" value="Unassembled WGS sequence"/>
</dbReference>
<dbReference type="GO" id="GO:0042393">
    <property type="term" value="F:histone binding"/>
    <property type="evidence" value="ECO:0007669"/>
    <property type="project" value="TreeGrafter"/>
</dbReference>
<feature type="region of interest" description="Disordered" evidence="5">
    <location>
        <begin position="111"/>
        <end position="130"/>
    </location>
</feature>
<comment type="caution">
    <text evidence="6">The sequence shown here is derived from an EMBL/GenBank/DDBJ whole genome shotgun (WGS) entry which is preliminary data.</text>
</comment>
<dbReference type="GO" id="GO:0001940">
    <property type="term" value="C:male pronucleus"/>
    <property type="evidence" value="ECO:0007669"/>
    <property type="project" value="TreeGrafter"/>
</dbReference>
<dbReference type="PANTHER" id="PTHR35678">
    <property type="entry name" value="PROTEIN STPG4"/>
    <property type="match status" value="1"/>
</dbReference>
<evidence type="ECO:0000256" key="5">
    <source>
        <dbReference type="SAM" id="MobiDB-lite"/>
    </source>
</evidence>
<dbReference type="AlphaFoldDB" id="A0A816WHC4"/>
<proteinExistence type="predicted"/>
<dbReference type="Pfam" id="PF07004">
    <property type="entry name" value="SHIPPO-rpt"/>
    <property type="match status" value="1"/>
</dbReference>
<evidence type="ECO:0000256" key="2">
    <source>
        <dbReference type="ARBA" id="ARBA00004496"/>
    </source>
</evidence>
<dbReference type="GO" id="GO:0005737">
    <property type="term" value="C:cytoplasm"/>
    <property type="evidence" value="ECO:0007669"/>
    <property type="project" value="UniProtKB-SubCell"/>
</dbReference>
<evidence type="ECO:0000313" key="6">
    <source>
        <dbReference type="EMBL" id="CAF2133140.1"/>
    </source>
</evidence>
<dbReference type="InterPro" id="IPR010736">
    <property type="entry name" value="SHIPPO-rpt"/>
</dbReference>
<protein>
    <submittedName>
        <fullName evidence="6">Uncharacterized protein</fullName>
    </submittedName>
</protein>
<dbReference type="GO" id="GO:0044727">
    <property type="term" value="P:epigenetic programing of male pronucleus"/>
    <property type="evidence" value="ECO:0007669"/>
    <property type="project" value="TreeGrafter"/>
</dbReference>
<comment type="subcellular location">
    <subcellularLocation>
        <location evidence="2">Cytoplasm</location>
    </subcellularLocation>
    <subcellularLocation>
        <location evidence="1">Nucleus</location>
    </subcellularLocation>
</comment>
<dbReference type="EMBL" id="CAJNRE010014946">
    <property type="protein sequence ID" value="CAF2133140.1"/>
    <property type="molecule type" value="Genomic_DNA"/>
</dbReference>
<organism evidence="6 7">
    <name type="scientific">Rotaria magnacalcarata</name>
    <dbReference type="NCBI Taxonomy" id="392030"/>
    <lineage>
        <taxon>Eukaryota</taxon>
        <taxon>Metazoa</taxon>
        <taxon>Spiralia</taxon>
        <taxon>Gnathifera</taxon>
        <taxon>Rotifera</taxon>
        <taxon>Eurotatoria</taxon>
        <taxon>Bdelloidea</taxon>
        <taxon>Philodinida</taxon>
        <taxon>Philodinidae</taxon>
        <taxon>Rotaria</taxon>
    </lineage>
</organism>
<accession>A0A816WHC4</accession>
<feature type="compositionally biased region" description="Basic residues" evidence="5">
    <location>
        <begin position="37"/>
        <end position="47"/>
    </location>
</feature>
<dbReference type="GO" id="GO:0001939">
    <property type="term" value="C:female pronucleus"/>
    <property type="evidence" value="ECO:0007669"/>
    <property type="project" value="TreeGrafter"/>
</dbReference>
<feature type="compositionally biased region" description="Basic and acidic residues" evidence="5">
    <location>
        <begin position="17"/>
        <end position="28"/>
    </location>
</feature>
<dbReference type="GO" id="GO:0042585">
    <property type="term" value="C:germinal vesicle"/>
    <property type="evidence" value="ECO:0007669"/>
    <property type="project" value="TreeGrafter"/>
</dbReference>
<feature type="region of interest" description="Disordered" evidence="5">
    <location>
        <begin position="1"/>
        <end position="52"/>
    </location>
</feature>
<dbReference type="PANTHER" id="PTHR35678:SF1">
    <property type="entry name" value="PROTEIN STPG4"/>
    <property type="match status" value="1"/>
</dbReference>
<evidence type="ECO:0000256" key="1">
    <source>
        <dbReference type="ARBA" id="ARBA00004123"/>
    </source>
</evidence>
<evidence type="ECO:0000313" key="7">
    <source>
        <dbReference type="Proteomes" id="UP000663824"/>
    </source>
</evidence>
<dbReference type="GO" id="GO:0003682">
    <property type="term" value="F:chromatin binding"/>
    <property type="evidence" value="ECO:0007669"/>
    <property type="project" value="TreeGrafter"/>
</dbReference>
<keyword evidence="3" id="KW-0963">Cytoplasm</keyword>
<keyword evidence="4" id="KW-0539">Nucleus</keyword>
<evidence type="ECO:0000256" key="4">
    <source>
        <dbReference type="ARBA" id="ARBA00023242"/>
    </source>
</evidence>